<evidence type="ECO:0008006" key="3">
    <source>
        <dbReference type="Google" id="ProtNLM"/>
    </source>
</evidence>
<dbReference type="Proteomes" id="UP001341820">
    <property type="component" value="Unassembled WGS sequence"/>
</dbReference>
<dbReference type="PROSITE" id="PS51257">
    <property type="entry name" value="PROKAR_LIPOPROTEIN"/>
    <property type="match status" value="1"/>
</dbReference>
<dbReference type="EMBL" id="JAROAS010000063">
    <property type="protein sequence ID" value="MED4130284.1"/>
    <property type="molecule type" value="Genomic_DNA"/>
</dbReference>
<name>A0ABU6NRD2_9BACI</name>
<dbReference type="RefSeq" id="WP_035393612.1">
    <property type="nucleotide sequence ID" value="NZ_JAROAS010000063.1"/>
</dbReference>
<protein>
    <recommendedName>
        <fullName evidence="3">Lipoprotein</fullName>
    </recommendedName>
</protein>
<proteinExistence type="predicted"/>
<sequence>MKKLFVLILTSLFIGCSFNSEPARSTEEHAELVLENFLEEVEMDVISLHAIQDVQRQIGYVEQFQKLEHVQTSSEMKDLVSFTEENYLFEASENPDLTFEDYLDDMENVATKKNLEVVERNSSKIVIDQGYRMYDVLFRYELVSKNDNNQRYNGNALFTVRVIYEPKSHRFYTAIVKDVEFES</sequence>
<reference evidence="1 2" key="1">
    <citation type="submission" date="2023-03" db="EMBL/GenBank/DDBJ databases">
        <title>Bacillus Genome Sequencing.</title>
        <authorList>
            <person name="Dunlap C."/>
        </authorList>
    </citation>
    <scope>NUCLEOTIDE SEQUENCE [LARGE SCALE GENOMIC DNA]</scope>
    <source>
        <strain evidence="1 2">B-4107</strain>
    </source>
</reference>
<accession>A0ABU6NRD2</accession>
<evidence type="ECO:0000313" key="1">
    <source>
        <dbReference type="EMBL" id="MED4130284.1"/>
    </source>
</evidence>
<organism evidence="1 2">
    <name type="scientific">Shouchella miscanthi</name>
    <dbReference type="NCBI Taxonomy" id="2598861"/>
    <lineage>
        <taxon>Bacteria</taxon>
        <taxon>Bacillati</taxon>
        <taxon>Bacillota</taxon>
        <taxon>Bacilli</taxon>
        <taxon>Bacillales</taxon>
        <taxon>Bacillaceae</taxon>
        <taxon>Shouchella</taxon>
    </lineage>
</organism>
<gene>
    <name evidence="1" type="ORF">P5F74_19425</name>
</gene>
<comment type="caution">
    <text evidence="1">The sequence shown here is derived from an EMBL/GenBank/DDBJ whole genome shotgun (WGS) entry which is preliminary data.</text>
</comment>
<evidence type="ECO:0000313" key="2">
    <source>
        <dbReference type="Proteomes" id="UP001341820"/>
    </source>
</evidence>
<keyword evidence="2" id="KW-1185">Reference proteome</keyword>